<keyword evidence="2" id="KW-0732">Signal</keyword>
<evidence type="ECO:0000256" key="1">
    <source>
        <dbReference type="SAM" id="MobiDB-lite"/>
    </source>
</evidence>
<accession>A0A0E9A887</accession>
<organism evidence="4 6">
    <name type="scientific">Mycobacterium tuberculosis</name>
    <dbReference type="NCBI Taxonomy" id="1773"/>
    <lineage>
        <taxon>Bacteria</taxon>
        <taxon>Bacillati</taxon>
        <taxon>Actinomycetota</taxon>
        <taxon>Actinomycetes</taxon>
        <taxon>Mycobacteriales</taxon>
        <taxon>Mycobacteriaceae</taxon>
        <taxon>Mycobacterium</taxon>
        <taxon>Mycobacterium tuberculosis complex</taxon>
    </lineage>
</organism>
<reference evidence="4 6" key="3">
    <citation type="submission" date="2017-02" db="EMBL/GenBank/DDBJ databases">
        <title>Protein polymorphisms may explain contrasting epidemiological fitness of two variants of a multidrug-resistant Mycobacterium tuberculosis strain.</title>
        <authorList>
            <person name="Bigi M.M."/>
            <person name="Lopez B."/>
            <person name="Blanco F.C."/>
            <person name="Sasiain M.C."/>
            <person name="De La Barrera S."/>
            <person name="Ritacco V."/>
            <person name="Bigi F."/>
            <person name="Soria M.A."/>
        </authorList>
    </citation>
    <scope>NUCLEOTIDE SEQUENCE [LARGE SCALE GENOMIC DNA]</scope>
    <source>
        <strain evidence="4 6">6548</strain>
    </source>
</reference>
<reference evidence="4 6" key="2">
    <citation type="submission" date="2016-04" db="EMBL/GenBank/DDBJ databases">
        <authorList>
            <person name="Bigi M."/>
            <person name="Bigi F."/>
            <person name="Soria M.A."/>
        </authorList>
    </citation>
    <scope>NUCLEOTIDE SEQUENCE [LARGE SCALE GENOMIC DNA]</scope>
    <source>
        <strain evidence="4 6">6548</strain>
    </source>
</reference>
<feature type="signal peptide" evidence="2">
    <location>
        <begin position="1"/>
        <end position="25"/>
    </location>
</feature>
<dbReference type="Proteomes" id="UP000046947">
    <property type="component" value="Unassembled WGS sequence"/>
</dbReference>
<dbReference type="Proteomes" id="UP000189452">
    <property type="component" value="Chromosome"/>
</dbReference>
<evidence type="ECO:0000313" key="4">
    <source>
        <dbReference type="EMBL" id="OMH60216.1"/>
    </source>
</evidence>
<feature type="region of interest" description="Disordered" evidence="1">
    <location>
        <begin position="31"/>
        <end position="56"/>
    </location>
</feature>
<dbReference type="EMBL" id="CFOH01000123">
    <property type="protein sequence ID" value="CFE48392.1"/>
    <property type="molecule type" value="Genomic_DNA"/>
</dbReference>
<dbReference type="RefSeq" id="WP_015345117.1">
    <property type="nucleotide sequence ID" value="NZ_CBFFJB010000023.1"/>
</dbReference>
<gene>
    <name evidence="3" type="primary">lppN</name>
    <name evidence="4" type="ORF">A4S10_02389</name>
    <name evidence="3" type="ORF">ERS007688_01070</name>
</gene>
<dbReference type="PROSITE" id="PS51257">
    <property type="entry name" value="PROKAR_LIPOPROTEIN"/>
    <property type="match status" value="1"/>
</dbReference>
<name>A0A0E9A887_MYCTX</name>
<protein>
    <submittedName>
        <fullName evidence="3">Lipoprotein</fullName>
    </submittedName>
</protein>
<feature type="compositionally biased region" description="Pro residues" evidence="1">
    <location>
        <begin position="169"/>
        <end position="183"/>
    </location>
</feature>
<feature type="chain" id="PRO_5042328906" evidence="2">
    <location>
        <begin position="26"/>
        <end position="183"/>
    </location>
</feature>
<evidence type="ECO:0000313" key="3">
    <source>
        <dbReference type="EMBL" id="CFE48392.1"/>
    </source>
</evidence>
<dbReference type="AlphaFoldDB" id="A0A0E9A887"/>
<reference evidence="3 5" key="1">
    <citation type="submission" date="2015-03" db="EMBL/GenBank/DDBJ databases">
        <authorList>
            <consortium name="Pathogen Informatics"/>
        </authorList>
    </citation>
    <scope>NUCLEOTIDE SEQUENCE [LARGE SCALE GENOMIC DNA]</scope>
    <source>
        <strain evidence="3 5">H09601792</strain>
    </source>
</reference>
<keyword evidence="3" id="KW-0449">Lipoprotein</keyword>
<sequence>MRLPGRHVLYALSAVTMLAACSSNGARGGIASTNMNPTNPPATAETATVSPTPAPQSARTETWINLQVGDCLADLPPADLSRITVTIVDCATAHSAEVYLRAPVAVDAAVVSMANRDCAAGFAPYTGQSVDTSPYSVAYLIDSHQDRTGADPTPSTVICLLQPANGRQPMPPSRPPPKRLPNC</sequence>
<evidence type="ECO:0000256" key="2">
    <source>
        <dbReference type="SAM" id="SignalP"/>
    </source>
</evidence>
<dbReference type="EMBL" id="LWDQ01000001">
    <property type="protein sequence ID" value="OMH60216.1"/>
    <property type="molecule type" value="Genomic_DNA"/>
</dbReference>
<evidence type="ECO:0000313" key="6">
    <source>
        <dbReference type="Proteomes" id="UP000189452"/>
    </source>
</evidence>
<feature type="region of interest" description="Disordered" evidence="1">
    <location>
        <begin position="163"/>
        <end position="183"/>
    </location>
</feature>
<evidence type="ECO:0000313" key="5">
    <source>
        <dbReference type="Proteomes" id="UP000046947"/>
    </source>
</evidence>
<feature type="compositionally biased region" description="Low complexity" evidence="1">
    <location>
        <begin position="33"/>
        <end position="48"/>
    </location>
</feature>
<proteinExistence type="predicted"/>